<gene>
    <name evidence="8" type="ORF">CAOG_004367</name>
</gene>
<dbReference type="GO" id="GO:0005666">
    <property type="term" value="C:RNA polymerase III complex"/>
    <property type="evidence" value="ECO:0007669"/>
    <property type="project" value="InterPro"/>
</dbReference>
<dbReference type="EMBL" id="KE346365">
    <property type="protein sequence ID" value="KJE93605.1"/>
    <property type="molecule type" value="Genomic_DNA"/>
</dbReference>
<dbReference type="PhylomeDB" id="A0A0D2WQ09"/>
<dbReference type="GO" id="GO:0000166">
    <property type="term" value="F:nucleotide binding"/>
    <property type="evidence" value="ECO:0007669"/>
    <property type="project" value="InterPro"/>
</dbReference>
<organism evidence="8 9">
    <name type="scientific">Capsaspora owczarzaki (strain ATCC 30864)</name>
    <dbReference type="NCBI Taxonomy" id="595528"/>
    <lineage>
        <taxon>Eukaryota</taxon>
        <taxon>Filasterea</taxon>
        <taxon>Capsaspora</taxon>
    </lineage>
</organism>
<dbReference type="InterPro" id="IPR038324">
    <property type="entry name" value="Rpb4/RPC9_sf"/>
</dbReference>
<dbReference type="Proteomes" id="UP000008743">
    <property type="component" value="Unassembled WGS sequence"/>
</dbReference>
<dbReference type="InterPro" id="IPR038846">
    <property type="entry name" value="RPC9"/>
</dbReference>
<evidence type="ECO:0000256" key="1">
    <source>
        <dbReference type="ARBA" id="ARBA00004123"/>
    </source>
</evidence>
<proteinExistence type="inferred from homology"/>
<dbReference type="InterPro" id="IPR010997">
    <property type="entry name" value="HRDC-like_sf"/>
</dbReference>
<keyword evidence="4" id="KW-0240">DNA-directed RNA polymerase</keyword>
<reference evidence="9" key="1">
    <citation type="submission" date="2011-02" db="EMBL/GenBank/DDBJ databases">
        <title>The Genome Sequence of Capsaspora owczarzaki ATCC 30864.</title>
        <authorList>
            <person name="Russ C."/>
            <person name="Cuomo C."/>
            <person name="Burger G."/>
            <person name="Gray M.W."/>
            <person name="Holland P.W.H."/>
            <person name="King N."/>
            <person name="Lang F.B.F."/>
            <person name="Roger A.J."/>
            <person name="Ruiz-Trillo I."/>
            <person name="Young S.K."/>
            <person name="Zeng Q."/>
            <person name="Gargeya S."/>
            <person name="Alvarado L."/>
            <person name="Berlin A."/>
            <person name="Chapman S.B."/>
            <person name="Chen Z."/>
            <person name="Freedman E."/>
            <person name="Gellesch M."/>
            <person name="Goldberg J."/>
            <person name="Griggs A."/>
            <person name="Gujja S."/>
            <person name="Heilman E."/>
            <person name="Heiman D."/>
            <person name="Howarth C."/>
            <person name="Mehta T."/>
            <person name="Neiman D."/>
            <person name="Pearson M."/>
            <person name="Roberts A."/>
            <person name="Saif S."/>
            <person name="Shea T."/>
            <person name="Shenoy N."/>
            <person name="Sisk P."/>
            <person name="Stolte C."/>
            <person name="Sykes S."/>
            <person name="White J."/>
            <person name="Yandava C."/>
            <person name="Haas B."/>
            <person name="Nusbaum C."/>
            <person name="Birren B."/>
        </authorList>
    </citation>
    <scope>NUCLEOTIDE SEQUENCE</scope>
    <source>
        <strain evidence="9">ATCC 30864</strain>
    </source>
</reference>
<evidence type="ECO:0000256" key="2">
    <source>
        <dbReference type="ARBA" id="ARBA00006898"/>
    </source>
</evidence>
<keyword evidence="9" id="KW-1185">Reference proteome</keyword>
<evidence type="ECO:0000256" key="6">
    <source>
        <dbReference type="ARBA" id="ARBA00023242"/>
    </source>
</evidence>
<dbReference type="RefSeq" id="XP_004348195.1">
    <property type="nucleotide sequence ID" value="XM_004348145.2"/>
</dbReference>
<dbReference type="SUPFAM" id="SSF47819">
    <property type="entry name" value="HRDC-like"/>
    <property type="match status" value="1"/>
</dbReference>
<feature type="domain" description="RNA polymerase Rpb4/RPC9 core" evidence="7">
    <location>
        <begin position="25"/>
        <end position="150"/>
    </location>
</feature>
<comment type="similarity">
    <text evidence="2">Belongs to the eukaryotic RPC9 RNA polymerase subunit family.</text>
</comment>
<sequence length="158" mass="17157">MAAAQHKPTAGSVCLEPITALLSNYEVYTIVSAVTNGTWSLAGGSSAQPAPAGSASAQPTHIQALHTIAYEVRQYLAETPCHVQNKQSIEAFVKAVQPFQLTKGEILQLINLRPATLPAMTPLVEEIEERLTEDRINQLLELIQQLLPEPPTDAMEME</sequence>
<evidence type="ECO:0000256" key="5">
    <source>
        <dbReference type="ARBA" id="ARBA00023163"/>
    </source>
</evidence>
<dbReference type="PANTHER" id="PTHR15561:SF0">
    <property type="entry name" value="DNA-DIRECTED RNA POLYMERASE III SUBUNIT RPC9"/>
    <property type="match status" value="1"/>
</dbReference>
<evidence type="ECO:0000313" key="8">
    <source>
        <dbReference type="EMBL" id="KJE93605.1"/>
    </source>
</evidence>
<name>A0A0D2WQ09_CAPO3</name>
<evidence type="ECO:0000259" key="7">
    <source>
        <dbReference type="SMART" id="SM00657"/>
    </source>
</evidence>
<evidence type="ECO:0000313" key="9">
    <source>
        <dbReference type="Proteomes" id="UP000008743"/>
    </source>
</evidence>
<dbReference type="InterPro" id="IPR005574">
    <property type="entry name" value="Rpb4/RPC9"/>
</dbReference>
<dbReference type="SMART" id="SM00657">
    <property type="entry name" value="RPOL4c"/>
    <property type="match status" value="1"/>
</dbReference>
<dbReference type="OMA" id="WGMHNLA"/>
<dbReference type="PANTHER" id="PTHR15561">
    <property type="entry name" value="CALCITONIN GENE-RELATED PEPTIDE-RECEPTOR COMPONENT PROTEIN"/>
    <property type="match status" value="1"/>
</dbReference>
<dbReference type="AlphaFoldDB" id="A0A0D2WQ09"/>
<evidence type="ECO:0000256" key="3">
    <source>
        <dbReference type="ARBA" id="ARBA00016672"/>
    </source>
</evidence>
<dbReference type="InterPro" id="IPR006590">
    <property type="entry name" value="RNA_pol_Rpb4/RPC9_core"/>
</dbReference>
<dbReference type="FunCoup" id="A0A0D2WQ09">
    <property type="interactions" value="96"/>
</dbReference>
<evidence type="ECO:0000256" key="4">
    <source>
        <dbReference type="ARBA" id="ARBA00022478"/>
    </source>
</evidence>
<dbReference type="eggNOG" id="KOG4168">
    <property type="taxonomic scope" value="Eukaryota"/>
</dbReference>
<keyword evidence="6" id="KW-0539">Nucleus</keyword>
<protein>
    <recommendedName>
        <fullName evidence="3">DNA-directed RNA polymerase III subunit RPC9</fullName>
    </recommendedName>
</protein>
<keyword evidence="5" id="KW-0804">Transcription</keyword>
<dbReference type="STRING" id="595528.A0A0D2WQ09"/>
<dbReference type="Gene3D" id="1.20.1250.40">
    <property type="match status" value="1"/>
</dbReference>
<dbReference type="Pfam" id="PF03874">
    <property type="entry name" value="RNA_pol_Rpb4"/>
    <property type="match status" value="1"/>
</dbReference>
<accession>A0A0D2WQ09</accession>
<dbReference type="InParanoid" id="A0A0D2WQ09"/>
<comment type="subcellular location">
    <subcellularLocation>
        <location evidence="1">Nucleus</location>
    </subcellularLocation>
</comment>
<dbReference type="GO" id="GO:0006384">
    <property type="term" value="P:transcription initiation at RNA polymerase III promoter"/>
    <property type="evidence" value="ECO:0007669"/>
    <property type="project" value="InterPro"/>
</dbReference>
<dbReference type="OrthoDB" id="1746530at2759"/>